<feature type="region of interest" description="Disordered" evidence="1">
    <location>
        <begin position="123"/>
        <end position="173"/>
    </location>
</feature>
<dbReference type="Proteomes" id="UP000296049">
    <property type="component" value="Unassembled WGS sequence"/>
</dbReference>
<dbReference type="AlphaFoldDB" id="R0LSU5"/>
<reference evidence="3" key="1">
    <citation type="journal article" date="2013" name="Nat. Genet.">
        <title>The duck genome and transcriptome provide insight into an avian influenza virus reservoir species.</title>
        <authorList>
            <person name="Huang Y."/>
            <person name="Li Y."/>
            <person name="Burt D.W."/>
            <person name="Chen H."/>
            <person name="Zhang Y."/>
            <person name="Qian W."/>
            <person name="Kim H."/>
            <person name="Gan S."/>
            <person name="Zhao Y."/>
            <person name="Li J."/>
            <person name="Yi K."/>
            <person name="Feng H."/>
            <person name="Zhu P."/>
            <person name="Li B."/>
            <person name="Liu Q."/>
            <person name="Fairley S."/>
            <person name="Magor K.E."/>
            <person name="Du Z."/>
            <person name="Hu X."/>
            <person name="Goodman L."/>
            <person name="Tafer H."/>
            <person name="Vignal A."/>
            <person name="Lee T."/>
            <person name="Kim K.W."/>
            <person name="Sheng Z."/>
            <person name="An Y."/>
            <person name="Searle S."/>
            <person name="Herrero J."/>
            <person name="Groenen M.A."/>
            <person name="Crooijmans R.P."/>
            <person name="Faraut T."/>
            <person name="Cai Q."/>
            <person name="Webster R.G."/>
            <person name="Aldridge J.R."/>
            <person name="Warren W.C."/>
            <person name="Bartschat S."/>
            <person name="Kehr S."/>
            <person name="Marz M."/>
            <person name="Stadler P.F."/>
            <person name="Smith J."/>
            <person name="Kraus R.H."/>
            <person name="Zhao Y."/>
            <person name="Ren L."/>
            <person name="Fei J."/>
            <person name="Morisson M."/>
            <person name="Kaiser P."/>
            <person name="Griffin D.K."/>
            <person name="Rao M."/>
            <person name="Pitel F."/>
            <person name="Wang J."/>
            <person name="Li N."/>
        </authorList>
    </citation>
    <scope>NUCLEOTIDE SEQUENCE [LARGE SCALE GENOMIC DNA]</scope>
</reference>
<accession>R0LSU5</accession>
<sequence length="355" mass="38616">MEEKTLQPDLQYLLPEKTGSVKTAKVKVISPSVQQLTSLTHKGAEPAKFSTEVEGGNYSREGQAHQKYIAPPLPSCTLLGYAAGRGRQWRQRYNANHKASNFQCSCGYFGFLSREQAFFARSSSPAEGGGQVPRHRCHTVPAAPLPLSRAVGSKSGRPPGKEGSMFAKRSPSTQRTAVLSWGLRTANSSQPGVPARCRSARGQRGFASAAPPGVMCRKGRQKLRKKVLANAEYFSNEGDWAEGCEKVNGVCKYDSSQLVTPSYTVQVILIYFLCVTVSLKIRPFTQVYKVEELPAVPAMISSSEVKGTAEIKLVPGLFNMQYLQCSEPAYLTPSLVLLISVSSRYCHLSVGATLS</sequence>
<gene>
    <name evidence="2" type="ORF">Anapl_13614</name>
</gene>
<name>R0LSU5_ANAPL</name>
<organism evidence="2 3">
    <name type="scientific">Anas platyrhynchos</name>
    <name type="common">Mallard</name>
    <name type="synonym">Anas boschas</name>
    <dbReference type="NCBI Taxonomy" id="8839"/>
    <lineage>
        <taxon>Eukaryota</taxon>
        <taxon>Metazoa</taxon>
        <taxon>Chordata</taxon>
        <taxon>Craniata</taxon>
        <taxon>Vertebrata</taxon>
        <taxon>Euteleostomi</taxon>
        <taxon>Archelosauria</taxon>
        <taxon>Archosauria</taxon>
        <taxon>Dinosauria</taxon>
        <taxon>Saurischia</taxon>
        <taxon>Theropoda</taxon>
        <taxon>Coelurosauria</taxon>
        <taxon>Aves</taxon>
        <taxon>Neognathae</taxon>
        <taxon>Galloanserae</taxon>
        <taxon>Anseriformes</taxon>
        <taxon>Anatidae</taxon>
        <taxon>Anatinae</taxon>
        <taxon>Anas</taxon>
    </lineage>
</organism>
<evidence type="ECO:0000256" key="1">
    <source>
        <dbReference type="SAM" id="MobiDB-lite"/>
    </source>
</evidence>
<protein>
    <submittedName>
        <fullName evidence="2">Uncharacterized protein</fullName>
    </submittedName>
</protein>
<evidence type="ECO:0000313" key="2">
    <source>
        <dbReference type="EMBL" id="EOB08824.1"/>
    </source>
</evidence>
<evidence type="ECO:0000313" key="3">
    <source>
        <dbReference type="Proteomes" id="UP000296049"/>
    </source>
</evidence>
<keyword evidence="3" id="KW-1185">Reference proteome</keyword>
<proteinExistence type="predicted"/>
<dbReference type="EMBL" id="KB742416">
    <property type="protein sequence ID" value="EOB08824.1"/>
    <property type="molecule type" value="Genomic_DNA"/>
</dbReference>